<dbReference type="VEuPathDB" id="FungiDB:DEHA2G15554g"/>
<feature type="domain" description="Sugar phosphate transporter" evidence="6">
    <location>
        <begin position="325"/>
        <end position="433"/>
    </location>
</feature>
<dbReference type="InParanoid" id="Q6BHV2"/>
<dbReference type="STRING" id="284592.Q6BHV2"/>
<dbReference type="Pfam" id="PF03151">
    <property type="entry name" value="TPT"/>
    <property type="match status" value="2"/>
</dbReference>
<keyword evidence="3 5" id="KW-1133">Transmembrane helix</keyword>
<accession>Q6BHV2</accession>
<gene>
    <name evidence="7" type="ordered locus">DEHA2G15554g</name>
</gene>
<evidence type="ECO:0000256" key="3">
    <source>
        <dbReference type="ARBA" id="ARBA00022989"/>
    </source>
</evidence>
<feature type="transmembrane region" description="Helical" evidence="5">
    <location>
        <begin position="149"/>
        <end position="167"/>
    </location>
</feature>
<organism evidence="7 8">
    <name type="scientific">Debaryomyces hansenii (strain ATCC 36239 / CBS 767 / BCRC 21394 / JCM 1990 / NBRC 0083 / IGC 2968)</name>
    <name type="common">Yeast</name>
    <name type="synonym">Torulaspora hansenii</name>
    <dbReference type="NCBI Taxonomy" id="284592"/>
    <lineage>
        <taxon>Eukaryota</taxon>
        <taxon>Fungi</taxon>
        <taxon>Dikarya</taxon>
        <taxon>Ascomycota</taxon>
        <taxon>Saccharomycotina</taxon>
        <taxon>Pichiomycetes</taxon>
        <taxon>Debaryomycetaceae</taxon>
        <taxon>Debaryomyces</taxon>
    </lineage>
</organism>
<dbReference type="eggNOG" id="KOG1441">
    <property type="taxonomic scope" value="Eukaryota"/>
</dbReference>
<dbReference type="KEGG" id="dha:DEHA2G15554g"/>
<name>Q6BHV2_DEBHA</name>
<feature type="domain" description="Sugar phosphate transporter" evidence="6">
    <location>
        <begin position="14"/>
        <end position="168"/>
    </location>
</feature>
<keyword evidence="8" id="KW-1185">Reference proteome</keyword>
<keyword evidence="2 5" id="KW-0812">Transmembrane</keyword>
<feature type="transmembrane region" description="Helical" evidence="5">
    <location>
        <begin position="420"/>
        <end position="437"/>
    </location>
</feature>
<evidence type="ECO:0000256" key="5">
    <source>
        <dbReference type="SAM" id="Phobius"/>
    </source>
</evidence>
<proteinExistence type="predicted"/>
<protein>
    <submittedName>
        <fullName evidence="7">DEHA2G15554p</fullName>
    </submittedName>
</protein>
<dbReference type="Proteomes" id="UP000000599">
    <property type="component" value="Chromosome G"/>
</dbReference>
<dbReference type="InterPro" id="IPR050186">
    <property type="entry name" value="TPT_transporter"/>
</dbReference>
<dbReference type="OrthoDB" id="1588579at2759"/>
<dbReference type="AlphaFoldDB" id="Q6BHV2"/>
<evidence type="ECO:0000256" key="1">
    <source>
        <dbReference type="ARBA" id="ARBA00004141"/>
    </source>
</evidence>
<dbReference type="FunCoup" id="Q6BHV2">
    <property type="interactions" value="290"/>
</dbReference>
<evidence type="ECO:0000256" key="2">
    <source>
        <dbReference type="ARBA" id="ARBA00022692"/>
    </source>
</evidence>
<feature type="transmembrane region" description="Helical" evidence="5">
    <location>
        <begin position="45"/>
        <end position="65"/>
    </location>
</feature>
<dbReference type="GO" id="GO:0016020">
    <property type="term" value="C:membrane"/>
    <property type="evidence" value="ECO:0007669"/>
    <property type="project" value="UniProtKB-SubCell"/>
</dbReference>
<dbReference type="InterPro" id="IPR004853">
    <property type="entry name" value="Sugar_P_trans_dom"/>
</dbReference>
<evidence type="ECO:0000256" key="4">
    <source>
        <dbReference type="ARBA" id="ARBA00023136"/>
    </source>
</evidence>
<dbReference type="GeneID" id="2905141"/>
<sequence length="483" mass="53902">MSIVSQVIPPISVKTILACLLWYSISSITSQLTKLILVKFTYPLFLSQFQFLISTLLSFTFITIARRFPEVQQHFPLGSLPNNSNKPIFDKSILITVLPLGIFQFTGKYFSLNATSLIPLSTVSSIKALSPLLIVAGYRVIYNVKFPSITYLSLTPLVGGVVLIIASESMNNDPGSKSTLLKNDKDEFDYKQIKGLIFCLISTIVFAAQSIYGKKLFTWNNSSTSNNPASLALNTEASKPGTPAIEQNGFAFSPPDNKVFDFSPKKSKKFIRQRTNSIKLPFSTSDLRLDEKNEEIVRQQLPYTRAVQNNDTITNPFASFTNDSLEDNNKKPDRMTTIFYCSMIGFFFSFGGFIINELSSIFKELTDPVEIIGGIPNQTTDIVTVLCLIFLDSLSHFSQMILAFHLLGSIPALSYSIASMMKRIVIITVSIILAIGSTQSHERDSSKWFGKINTQQLYGLILIAIGLYCYDRWGSRSLKANRI</sequence>
<feature type="transmembrane region" description="Helical" evidence="5">
    <location>
        <begin position="193"/>
        <end position="212"/>
    </location>
</feature>
<evidence type="ECO:0000313" key="7">
    <source>
        <dbReference type="EMBL" id="CAG90713.2"/>
    </source>
</evidence>
<feature type="transmembrane region" description="Helical" evidence="5">
    <location>
        <begin position="457"/>
        <end position="473"/>
    </location>
</feature>
<dbReference type="RefSeq" id="XP_462219.2">
    <property type="nucleotide sequence ID" value="XM_462219.1"/>
</dbReference>
<evidence type="ECO:0000259" key="6">
    <source>
        <dbReference type="Pfam" id="PF03151"/>
    </source>
</evidence>
<reference evidence="7 8" key="1">
    <citation type="journal article" date="2004" name="Nature">
        <title>Genome evolution in yeasts.</title>
        <authorList>
            <consortium name="Genolevures"/>
            <person name="Dujon B."/>
            <person name="Sherman D."/>
            <person name="Fischer G."/>
            <person name="Durrens P."/>
            <person name="Casaregola S."/>
            <person name="Lafontaine I."/>
            <person name="de Montigny J."/>
            <person name="Marck C."/>
            <person name="Neuveglise C."/>
            <person name="Talla E."/>
            <person name="Goffard N."/>
            <person name="Frangeul L."/>
            <person name="Aigle M."/>
            <person name="Anthouard V."/>
            <person name="Babour A."/>
            <person name="Barbe V."/>
            <person name="Barnay S."/>
            <person name="Blanchin S."/>
            <person name="Beckerich J.M."/>
            <person name="Beyne E."/>
            <person name="Bleykasten C."/>
            <person name="Boisrame A."/>
            <person name="Boyer J."/>
            <person name="Cattolico L."/>
            <person name="Confanioleri F."/>
            <person name="de Daruvar A."/>
            <person name="Despons L."/>
            <person name="Fabre E."/>
            <person name="Fairhead C."/>
            <person name="Ferry-Dumazet H."/>
            <person name="Groppi A."/>
            <person name="Hantraye F."/>
            <person name="Hennequin C."/>
            <person name="Jauniaux N."/>
            <person name="Joyet P."/>
            <person name="Kachouri R."/>
            <person name="Kerrest A."/>
            <person name="Koszul R."/>
            <person name="Lemaire M."/>
            <person name="Lesur I."/>
            <person name="Ma L."/>
            <person name="Muller H."/>
            <person name="Nicaud J.M."/>
            <person name="Nikolski M."/>
            <person name="Oztas S."/>
            <person name="Ozier-Kalogeropoulos O."/>
            <person name="Pellenz S."/>
            <person name="Potier S."/>
            <person name="Richard G.F."/>
            <person name="Straub M.L."/>
            <person name="Suleau A."/>
            <person name="Swennene D."/>
            <person name="Tekaia F."/>
            <person name="Wesolowski-Louvel M."/>
            <person name="Westhof E."/>
            <person name="Wirth B."/>
            <person name="Zeniou-Meyer M."/>
            <person name="Zivanovic I."/>
            <person name="Bolotin-Fukuhara M."/>
            <person name="Thierry A."/>
            <person name="Bouchier C."/>
            <person name="Caudron B."/>
            <person name="Scarpelli C."/>
            <person name="Gaillardin C."/>
            <person name="Weissenbach J."/>
            <person name="Wincker P."/>
            <person name="Souciet J.L."/>
        </authorList>
    </citation>
    <scope>NUCLEOTIDE SEQUENCE [LARGE SCALE GENOMIC DNA]</scope>
    <source>
        <strain evidence="8">ATCC 36239 / CBS 767 / BCRC 21394 / JCM 1990 / NBRC 0083 / IGC 2968</strain>
    </source>
</reference>
<dbReference type="PANTHER" id="PTHR11132">
    <property type="entry name" value="SOLUTE CARRIER FAMILY 35"/>
    <property type="match status" value="1"/>
</dbReference>
<keyword evidence="4 5" id="KW-0472">Membrane</keyword>
<dbReference type="HOGENOM" id="CLU_019048_4_1_1"/>
<comment type="subcellular location">
    <subcellularLocation>
        <location evidence="1">Membrane</location>
        <topology evidence="1">Multi-pass membrane protein</topology>
    </subcellularLocation>
</comment>
<dbReference type="OMA" id="YDKLTLM"/>
<feature type="transmembrane region" description="Helical" evidence="5">
    <location>
        <begin position="7"/>
        <end position="25"/>
    </location>
</feature>
<evidence type="ECO:0000313" key="8">
    <source>
        <dbReference type="Proteomes" id="UP000000599"/>
    </source>
</evidence>
<feature type="transmembrane region" description="Helical" evidence="5">
    <location>
        <begin position="338"/>
        <end position="362"/>
    </location>
</feature>
<dbReference type="EMBL" id="CR382139">
    <property type="protein sequence ID" value="CAG90713.2"/>
    <property type="molecule type" value="Genomic_DNA"/>
</dbReference>